<keyword evidence="4 7" id="KW-1133">Transmembrane helix</keyword>
<keyword evidence="5 7" id="KW-0472">Membrane</keyword>
<dbReference type="EMBL" id="JAVRRF010000028">
    <property type="protein sequence ID" value="KAK5052893.1"/>
    <property type="molecule type" value="Genomic_DNA"/>
</dbReference>
<evidence type="ECO:0000259" key="8">
    <source>
        <dbReference type="PROSITE" id="PS50850"/>
    </source>
</evidence>
<keyword evidence="3 7" id="KW-0812">Transmembrane</keyword>
<dbReference type="InterPro" id="IPR053791">
    <property type="entry name" value="MFS_Tri12-like"/>
</dbReference>
<dbReference type="InterPro" id="IPR010573">
    <property type="entry name" value="MFS_Str1/Tri12-like"/>
</dbReference>
<evidence type="ECO:0000256" key="6">
    <source>
        <dbReference type="SAM" id="MobiDB-lite"/>
    </source>
</evidence>
<evidence type="ECO:0000256" key="7">
    <source>
        <dbReference type="SAM" id="Phobius"/>
    </source>
</evidence>
<evidence type="ECO:0000256" key="4">
    <source>
        <dbReference type="ARBA" id="ARBA00022989"/>
    </source>
</evidence>
<dbReference type="InterPro" id="IPR036259">
    <property type="entry name" value="MFS_trans_sf"/>
</dbReference>
<evidence type="ECO:0000313" key="10">
    <source>
        <dbReference type="Proteomes" id="UP001345691"/>
    </source>
</evidence>
<evidence type="ECO:0000256" key="5">
    <source>
        <dbReference type="ARBA" id="ARBA00023136"/>
    </source>
</evidence>
<dbReference type="PROSITE" id="PS50850">
    <property type="entry name" value="MFS"/>
    <property type="match status" value="1"/>
</dbReference>
<feature type="transmembrane region" description="Helical" evidence="7">
    <location>
        <begin position="148"/>
        <end position="172"/>
    </location>
</feature>
<dbReference type="Proteomes" id="UP001345691">
    <property type="component" value="Unassembled WGS sequence"/>
</dbReference>
<feature type="transmembrane region" description="Helical" evidence="7">
    <location>
        <begin position="544"/>
        <end position="563"/>
    </location>
</feature>
<feature type="domain" description="Major facilitator superfamily (MFS) profile" evidence="8">
    <location>
        <begin position="56"/>
        <end position="568"/>
    </location>
</feature>
<feature type="transmembrane region" description="Helical" evidence="7">
    <location>
        <begin position="360"/>
        <end position="381"/>
    </location>
</feature>
<dbReference type="InterPro" id="IPR020846">
    <property type="entry name" value="MFS_dom"/>
</dbReference>
<keyword evidence="2" id="KW-0813">Transport</keyword>
<evidence type="ECO:0000256" key="3">
    <source>
        <dbReference type="ARBA" id="ARBA00022692"/>
    </source>
</evidence>
<dbReference type="Pfam" id="PF06609">
    <property type="entry name" value="TRI12"/>
    <property type="match status" value="1"/>
</dbReference>
<dbReference type="CDD" id="cd06179">
    <property type="entry name" value="MFS_TRI12_like"/>
    <property type="match status" value="1"/>
</dbReference>
<feature type="transmembrane region" description="Helical" evidence="7">
    <location>
        <begin position="284"/>
        <end position="303"/>
    </location>
</feature>
<protein>
    <recommendedName>
        <fullName evidence="8">Major facilitator superfamily (MFS) profile domain-containing protein</fullName>
    </recommendedName>
</protein>
<feature type="region of interest" description="Disordered" evidence="6">
    <location>
        <begin position="584"/>
        <end position="606"/>
    </location>
</feature>
<evidence type="ECO:0000256" key="2">
    <source>
        <dbReference type="ARBA" id="ARBA00022448"/>
    </source>
</evidence>
<evidence type="ECO:0000313" key="9">
    <source>
        <dbReference type="EMBL" id="KAK5052893.1"/>
    </source>
</evidence>
<keyword evidence="10" id="KW-1185">Reference proteome</keyword>
<reference evidence="9 10" key="1">
    <citation type="submission" date="2023-08" db="EMBL/GenBank/DDBJ databases">
        <title>Black Yeasts Isolated from many extreme environments.</title>
        <authorList>
            <person name="Coleine C."/>
            <person name="Stajich J.E."/>
            <person name="Selbmann L."/>
        </authorList>
    </citation>
    <scope>NUCLEOTIDE SEQUENCE [LARGE SCALE GENOMIC DNA]</scope>
    <source>
        <strain evidence="9 10">CCFEE 6328</strain>
    </source>
</reference>
<dbReference type="Gene3D" id="1.20.1250.20">
    <property type="entry name" value="MFS general substrate transporter like domains"/>
    <property type="match status" value="1"/>
</dbReference>
<dbReference type="PANTHER" id="PTHR23501:SF109">
    <property type="entry name" value="MAJOR FACILITATOR SUPERFAMILY (MFS) PROFILE DOMAIN-CONTAINING PROTEIN-RELATED"/>
    <property type="match status" value="1"/>
</dbReference>
<name>A0ABR0IZQ2_9EURO</name>
<proteinExistence type="predicted"/>
<accession>A0ABR0IZQ2</accession>
<feature type="transmembrane region" description="Helical" evidence="7">
    <location>
        <begin position="184"/>
        <end position="206"/>
    </location>
</feature>
<feature type="transmembrane region" description="Helical" evidence="7">
    <location>
        <begin position="212"/>
        <end position="233"/>
    </location>
</feature>
<feature type="compositionally biased region" description="Basic and acidic residues" evidence="6">
    <location>
        <begin position="597"/>
        <end position="606"/>
    </location>
</feature>
<gene>
    <name evidence="9" type="ORF">LTR69_009719</name>
</gene>
<dbReference type="SUPFAM" id="SSF103473">
    <property type="entry name" value="MFS general substrate transporter"/>
    <property type="match status" value="1"/>
</dbReference>
<feature type="transmembrane region" description="Helical" evidence="7">
    <location>
        <begin position="122"/>
        <end position="142"/>
    </location>
</feature>
<organism evidence="9 10">
    <name type="scientific">Exophiala sideris</name>
    <dbReference type="NCBI Taxonomy" id="1016849"/>
    <lineage>
        <taxon>Eukaryota</taxon>
        <taxon>Fungi</taxon>
        <taxon>Dikarya</taxon>
        <taxon>Ascomycota</taxon>
        <taxon>Pezizomycotina</taxon>
        <taxon>Eurotiomycetes</taxon>
        <taxon>Chaetothyriomycetidae</taxon>
        <taxon>Chaetothyriales</taxon>
        <taxon>Herpotrichiellaceae</taxon>
        <taxon>Exophiala</taxon>
    </lineage>
</organism>
<sequence>MHAHVNDPGNASNMKEVTQEVENAAFENDSEVQIGYETTEDEVPRSYFYSARFIGSWLAIGFFAMGGFGGFGLIAPVLSDIKADIGPDTGSLSNWLALVYTLCLAVGSTLVGRITDIFGRRWFFIIGAAIGMIGAIVCATAKNLPICIGGQTLIGVSSAISFAYPFAIAELVPVRARFYVTGSMYIFSIPVSPFTAATGTAFVLYTEQGWRWCYWMLLIINGIAAILLVSFYYPPTFHMKHGADSKMLYLKNFDYVGLFLYTAGLVLFILGINWGGSQYPWKSAAVISTIVIGLLCLASLFIYETKARLKESLIPMHIFLDRAWIFSILVLAIGASIYYSMAIVWPIMSTTVYTGDRMTSAWIACASAAGTSFGAMASGAFSKYVGWAKYQCIVSITIGGVLIASCANSTEQTKASTIARVALGTFAVGWTELQTQTLAGICIKDVRDIGVATGLAGSIRSAISAVAQAIYITVLSTRLTTTIPAVVVPAVEEAGLPQTSVLDYLAAASQGTAAAFANVQGITPQILAAGAEAYKVAYAQAFKTVFLTTIAFSAVAVVLSLWIPNVERLMTNKIGVTLHGRSGGLKVAASPDQEQVDPSRLDSKSM</sequence>
<comment type="caution">
    <text evidence="9">The sequence shown here is derived from an EMBL/GenBank/DDBJ whole genome shotgun (WGS) entry which is preliminary data.</text>
</comment>
<feature type="transmembrane region" description="Helical" evidence="7">
    <location>
        <begin position="253"/>
        <end position="272"/>
    </location>
</feature>
<comment type="subcellular location">
    <subcellularLocation>
        <location evidence="1">Membrane</location>
        <topology evidence="1">Multi-pass membrane protein</topology>
    </subcellularLocation>
</comment>
<evidence type="ECO:0000256" key="1">
    <source>
        <dbReference type="ARBA" id="ARBA00004141"/>
    </source>
</evidence>
<feature type="transmembrane region" description="Helical" evidence="7">
    <location>
        <begin position="324"/>
        <end position="348"/>
    </location>
</feature>
<feature type="transmembrane region" description="Helical" evidence="7">
    <location>
        <begin position="54"/>
        <end position="75"/>
    </location>
</feature>
<dbReference type="PANTHER" id="PTHR23501">
    <property type="entry name" value="MAJOR FACILITATOR SUPERFAMILY"/>
    <property type="match status" value="1"/>
</dbReference>
<feature type="transmembrane region" description="Helical" evidence="7">
    <location>
        <begin position="95"/>
        <end position="115"/>
    </location>
</feature>